<evidence type="ECO:0000256" key="1">
    <source>
        <dbReference type="SAM" id="MobiDB-lite"/>
    </source>
</evidence>
<dbReference type="GO" id="GO:0000981">
    <property type="term" value="F:DNA-binding transcription factor activity, RNA polymerase II-specific"/>
    <property type="evidence" value="ECO:0007669"/>
    <property type="project" value="TreeGrafter"/>
</dbReference>
<dbReference type="Pfam" id="PF00651">
    <property type="entry name" value="BTB"/>
    <property type="match status" value="1"/>
</dbReference>
<accession>A0A060XKN2</accession>
<dbReference type="InterPro" id="IPR000210">
    <property type="entry name" value="BTB/POZ_dom"/>
</dbReference>
<dbReference type="GO" id="GO:0000978">
    <property type="term" value="F:RNA polymerase II cis-regulatory region sequence-specific DNA binding"/>
    <property type="evidence" value="ECO:0007669"/>
    <property type="project" value="TreeGrafter"/>
</dbReference>
<dbReference type="PROSITE" id="PS50097">
    <property type="entry name" value="BTB"/>
    <property type="match status" value="1"/>
</dbReference>
<evidence type="ECO:0000313" key="3">
    <source>
        <dbReference type="EMBL" id="CDQ80036.1"/>
    </source>
</evidence>
<feature type="compositionally biased region" description="Acidic residues" evidence="1">
    <location>
        <begin position="216"/>
        <end position="230"/>
    </location>
</feature>
<dbReference type="PaxDb" id="8022-A0A060XKN2"/>
<evidence type="ECO:0000313" key="4">
    <source>
        <dbReference type="Proteomes" id="UP000193380"/>
    </source>
</evidence>
<dbReference type="STRING" id="8022.A0A060XKN2"/>
<gene>
    <name evidence="3" type="ORF">GSONMT00062431001</name>
</gene>
<feature type="compositionally biased region" description="Acidic residues" evidence="1">
    <location>
        <begin position="187"/>
        <end position="197"/>
    </location>
</feature>
<feature type="compositionally biased region" description="Basic and acidic residues" evidence="1">
    <location>
        <begin position="198"/>
        <end position="207"/>
    </location>
</feature>
<dbReference type="SUPFAM" id="SSF54695">
    <property type="entry name" value="POZ domain"/>
    <property type="match status" value="1"/>
</dbReference>
<feature type="domain" description="BTB" evidence="2">
    <location>
        <begin position="38"/>
        <end position="102"/>
    </location>
</feature>
<dbReference type="InterPro" id="IPR050457">
    <property type="entry name" value="ZnFinger_BTB_dom_contain"/>
</dbReference>
<protein>
    <recommendedName>
        <fullName evidence="2">BTB domain-containing protein</fullName>
    </recommendedName>
</protein>
<dbReference type="EMBL" id="FR905534">
    <property type="protein sequence ID" value="CDQ80036.1"/>
    <property type="molecule type" value="Genomic_DNA"/>
</dbReference>
<dbReference type="InterPro" id="IPR011333">
    <property type="entry name" value="SKP1/BTB/POZ_sf"/>
</dbReference>
<organism evidence="3 4">
    <name type="scientific">Oncorhynchus mykiss</name>
    <name type="common">Rainbow trout</name>
    <name type="synonym">Salmo gairdneri</name>
    <dbReference type="NCBI Taxonomy" id="8022"/>
    <lineage>
        <taxon>Eukaryota</taxon>
        <taxon>Metazoa</taxon>
        <taxon>Chordata</taxon>
        <taxon>Craniata</taxon>
        <taxon>Vertebrata</taxon>
        <taxon>Euteleostomi</taxon>
        <taxon>Actinopterygii</taxon>
        <taxon>Neopterygii</taxon>
        <taxon>Teleostei</taxon>
        <taxon>Protacanthopterygii</taxon>
        <taxon>Salmoniformes</taxon>
        <taxon>Salmonidae</taxon>
        <taxon>Salmoninae</taxon>
        <taxon>Oncorhynchus</taxon>
    </lineage>
</organism>
<dbReference type="Proteomes" id="UP000193380">
    <property type="component" value="Unassembled WGS sequence"/>
</dbReference>
<dbReference type="Gene3D" id="3.30.710.10">
    <property type="entry name" value="Potassium Channel Kv1.1, Chain A"/>
    <property type="match status" value="1"/>
</dbReference>
<name>A0A060XKN2_ONCMY</name>
<dbReference type="PANTHER" id="PTHR46105:SF28">
    <property type="entry name" value="ZINC FINGER PROTEIN 37-LIKE"/>
    <property type="match status" value="1"/>
</dbReference>
<reference evidence="3" key="1">
    <citation type="journal article" date="2014" name="Nat. Commun.">
        <title>The rainbow trout genome provides novel insights into evolution after whole-genome duplication in vertebrates.</title>
        <authorList>
            <person name="Berthelot C."/>
            <person name="Brunet F."/>
            <person name="Chalopin D."/>
            <person name="Juanchich A."/>
            <person name="Bernard M."/>
            <person name="Noel B."/>
            <person name="Bento P."/>
            <person name="Da Silva C."/>
            <person name="Labadie K."/>
            <person name="Alberti A."/>
            <person name="Aury J.M."/>
            <person name="Louis A."/>
            <person name="Dehais P."/>
            <person name="Bardou P."/>
            <person name="Montfort J."/>
            <person name="Klopp C."/>
            <person name="Cabau C."/>
            <person name="Gaspin C."/>
            <person name="Thorgaard G.H."/>
            <person name="Boussaha M."/>
            <person name="Quillet E."/>
            <person name="Guyomard R."/>
            <person name="Galiana D."/>
            <person name="Bobe J."/>
            <person name="Volff J.N."/>
            <person name="Genet C."/>
            <person name="Wincker P."/>
            <person name="Jaillon O."/>
            <person name="Roest Crollius H."/>
            <person name="Guiguen Y."/>
        </authorList>
    </citation>
    <scope>NUCLEOTIDE SEQUENCE [LARGE SCALE GENOMIC DNA]</scope>
</reference>
<sequence>MTDSETVPQSQKRHLTMMQHGDNLLKFLNEDRTKQRFCDVSVSVGGKHYRAHKAMLAHGSSYFHAELTKNPTADHVILDHVEDSVFQHLLRLLYTAECVIPESEVPALTEAAGFLDMMDVVKLLAGEGDGRPALARVEVKSMGEPSSEKTSIASDLPADCVGRGDADNSGATEGTLHQDPASRDPTTTEEDDEEEEEVGRKPKHISDTGDALTPTEGEEAEEEREEEEMVEERQSALVRRARESSESSEVETTEHHTVNEVEVYSQAANGSNYGAVYPEGLAPVIIQSVSKKTLKCPKCDKTFDRTGRYSP</sequence>
<dbReference type="SMART" id="SM00225">
    <property type="entry name" value="BTB"/>
    <property type="match status" value="1"/>
</dbReference>
<feature type="region of interest" description="Disordered" evidence="1">
    <location>
        <begin position="140"/>
        <end position="260"/>
    </location>
</feature>
<reference evidence="3" key="2">
    <citation type="submission" date="2014-03" db="EMBL/GenBank/DDBJ databases">
        <authorList>
            <person name="Genoscope - CEA"/>
        </authorList>
    </citation>
    <scope>NUCLEOTIDE SEQUENCE</scope>
</reference>
<dbReference type="AlphaFoldDB" id="A0A060XKN2"/>
<dbReference type="PANTHER" id="PTHR46105">
    <property type="entry name" value="AGAP004733-PA"/>
    <property type="match status" value="1"/>
</dbReference>
<proteinExistence type="predicted"/>
<evidence type="ECO:0000259" key="2">
    <source>
        <dbReference type="PROSITE" id="PS50097"/>
    </source>
</evidence>